<dbReference type="GO" id="GO:0005736">
    <property type="term" value="C:RNA polymerase I complex"/>
    <property type="evidence" value="ECO:0007669"/>
    <property type="project" value="TreeGrafter"/>
</dbReference>
<keyword evidence="4" id="KW-0804">Transcription</keyword>
<dbReference type="InterPro" id="IPR036603">
    <property type="entry name" value="RBP11-like"/>
</dbReference>
<dbReference type="OrthoDB" id="510325at2759"/>
<evidence type="ECO:0000256" key="6">
    <source>
        <dbReference type="ARBA" id="ARBA00025751"/>
    </source>
</evidence>
<evidence type="ECO:0000256" key="1">
    <source>
        <dbReference type="ARBA" id="ARBA00004123"/>
    </source>
</evidence>
<feature type="domain" description="DNA-directed RNA polymerase RBP11-like dimerisation" evidence="8">
    <location>
        <begin position="22"/>
        <end position="93"/>
    </location>
</feature>
<dbReference type="SUPFAM" id="SSF55257">
    <property type="entry name" value="RBP11-like subunits of RNA polymerase"/>
    <property type="match status" value="1"/>
</dbReference>
<protein>
    <recommendedName>
        <fullName evidence="2">DNA-directed RNA polymerases I and III subunit RPAC2</fullName>
    </recommendedName>
    <alternativeName>
        <fullName evidence="7">DNA-directed RNA polymerase I subunit D</fullName>
    </alternativeName>
</protein>
<keyword evidence="5" id="KW-0539">Nucleus</keyword>
<dbReference type="PANTHER" id="PTHR13946:SF28">
    <property type="entry name" value="DNA-DIRECTED RNA POLYMERASES I AND III SUBUNIT RPAC2"/>
    <property type="match status" value="1"/>
</dbReference>
<gene>
    <name evidence="10" type="primary">LOC109477611</name>
</gene>
<dbReference type="Pfam" id="PF13656">
    <property type="entry name" value="RNA_pol_L_2"/>
    <property type="match status" value="1"/>
</dbReference>
<organism evidence="9 10">
    <name type="scientific">Branchiostoma belcheri</name>
    <name type="common">Amphioxus</name>
    <dbReference type="NCBI Taxonomy" id="7741"/>
    <lineage>
        <taxon>Eukaryota</taxon>
        <taxon>Metazoa</taxon>
        <taxon>Chordata</taxon>
        <taxon>Cephalochordata</taxon>
        <taxon>Leptocardii</taxon>
        <taxon>Amphioxiformes</taxon>
        <taxon>Branchiostomatidae</taxon>
        <taxon>Branchiostoma</taxon>
    </lineage>
</organism>
<dbReference type="Gene3D" id="3.30.1360.10">
    <property type="entry name" value="RNA polymerase, RBP11-like subunit"/>
    <property type="match status" value="1"/>
</dbReference>
<evidence type="ECO:0000313" key="9">
    <source>
        <dbReference type="Proteomes" id="UP000515135"/>
    </source>
</evidence>
<evidence type="ECO:0000256" key="7">
    <source>
        <dbReference type="ARBA" id="ARBA00031757"/>
    </source>
</evidence>
<dbReference type="GO" id="GO:0046983">
    <property type="term" value="F:protein dimerization activity"/>
    <property type="evidence" value="ECO:0007669"/>
    <property type="project" value="InterPro"/>
</dbReference>
<dbReference type="GO" id="GO:0006362">
    <property type="term" value="P:transcription elongation by RNA polymerase I"/>
    <property type="evidence" value="ECO:0007669"/>
    <property type="project" value="TreeGrafter"/>
</dbReference>
<proteinExistence type="inferred from homology"/>
<dbReference type="GO" id="GO:0003899">
    <property type="term" value="F:DNA-directed RNA polymerase activity"/>
    <property type="evidence" value="ECO:0007669"/>
    <property type="project" value="InterPro"/>
</dbReference>
<evidence type="ECO:0000259" key="8">
    <source>
        <dbReference type="Pfam" id="PF13656"/>
    </source>
</evidence>
<comment type="similarity">
    <text evidence="6">Belongs to the archaeal Rpo11/eukaryotic RPB11/RPC19 RNA polymerase subunit family.</text>
</comment>
<dbReference type="GeneID" id="109477611"/>
<dbReference type="InterPro" id="IPR022905">
    <property type="entry name" value="Rpo11-like"/>
</dbReference>
<dbReference type="RefSeq" id="XP_019634514.1">
    <property type="nucleotide sequence ID" value="XM_019778955.1"/>
</dbReference>
<keyword evidence="9" id="KW-1185">Reference proteome</keyword>
<dbReference type="InterPro" id="IPR008193">
    <property type="entry name" value="RNA_pol_Rpb11_13-16kDa_CS"/>
</dbReference>
<dbReference type="HAMAP" id="MF_00261">
    <property type="entry name" value="RNApol_arch_Rpo11"/>
    <property type="match status" value="1"/>
</dbReference>
<reference evidence="10" key="1">
    <citation type="submission" date="2025-08" db="UniProtKB">
        <authorList>
            <consortium name="RefSeq"/>
        </authorList>
    </citation>
    <scope>IDENTIFICATION</scope>
    <source>
        <tissue evidence="10">Gonad</tissue>
    </source>
</reference>
<dbReference type="KEGG" id="bbel:109477611"/>
<evidence type="ECO:0000256" key="2">
    <source>
        <dbReference type="ARBA" id="ARBA00022079"/>
    </source>
</evidence>
<dbReference type="GO" id="GO:0005666">
    <property type="term" value="C:RNA polymerase III complex"/>
    <property type="evidence" value="ECO:0007669"/>
    <property type="project" value="TreeGrafter"/>
</dbReference>
<name>A0A6P4ZKK1_BRABE</name>
<dbReference type="PROSITE" id="PS01154">
    <property type="entry name" value="RNA_POL_L_13KD"/>
    <property type="match status" value="1"/>
</dbReference>
<dbReference type="Proteomes" id="UP000515135">
    <property type="component" value="Unplaced"/>
</dbReference>
<keyword evidence="3" id="KW-0240">DNA-directed RNA polymerase</keyword>
<dbReference type="InterPro" id="IPR009025">
    <property type="entry name" value="RBP11-like_dimer"/>
</dbReference>
<evidence type="ECO:0000256" key="5">
    <source>
        <dbReference type="ARBA" id="ARBA00023242"/>
    </source>
</evidence>
<evidence type="ECO:0000256" key="3">
    <source>
        <dbReference type="ARBA" id="ARBA00022478"/>
    </source>
</evidence>
<dbReference type="GO" id="GO:0006383">
    <property type="term" value="P:transcription by RNA polymerase III"/>
    <property type="evidence" value="ECO:0007669"/>
    <property type="project" value="TreeGrafter"/>
</dbReference>
<evidence type="ECO:0000256" key="4">
    <source>
        <dbReference type="ARBA" id="ARBA00023163"/>
    </source>
</evidence>
<dbReference type="PANTHER" id="PTHR13946">
    <property type="entry name" value="DNA-DIRECTED RNA POLYMERASE I,II,III"/>
    <property type="match status" value="1"/>
</dbReference>
<dbReference type="InterPro" id="IPR033898">
    <property type="entry name" value="RNAP_AC19"/>
</dbReference>
<dbReference type="CDD" id="cd07029">
    <property type="entry name" value="RNAP_I_III_AC19"/>
    <property type="match status" value="1"/>
</dbReference>
<comment type="subcellular location">
    <subcellularLocation>
        <location evidence="1">Nucleus</location>
    </subcellularLocation>
</comment>
<dbReference type="FunFam" id="3.30.1360.10:FF:000006">
    <property type="entry name" value="DNA-directed RNA polymerases I and III subunit RPAC2"/>
    <property type="match status" value="1"/>
</dbReference>
<dbReference type="GO" id="GO:0003677">
    <property type="term" value="F:DNA binding"/>
    <property type="evidence" value="ECO:0007669"/>
    <property type="project" value="InterPro"/>
</dbReference>
<sequence>MAEQQKKKLEVVQTLDSDESCQTFVLHDEDHTLGNALRYMIMKNPDVDFCGYSVPHPSEHKINLRIQSRGPPAADILRRGLTELNAMCDHVQNTFEGAVEEYKMNQAMQPATENTEPMETG</sequence>
<dbReference type="AlphaFoldDB" id="A0A6P4ZKK1"/>
<evidence type="ECO:0000313" key="10">
    <source>
        <dbReference type="RefSeq" id="XP_019634514.1"/>
    </source>
</evidence>
<accession>A0A6P4ZKK1</accession>